<evidence type="ECO:0000313" key="13">
    <source>
        <dbReference type="Proteomes" id="UP000018040"/>
    </source>
</evidence>
<reference evidence="12 13" key="2">
    <citation type="journal article" date="2013" name="Genome Biol. Evol.">
        <title>Genome sequencing of Giardia lamblia genotypes A2 and B isolates (DH and GS) and comparative analysis with the genomes of genotypes A1 and E (WB and Pig).</title>
        <authorList>
            <person name="Adam R.D."/>
            <person name="Dahlstrom E.W."/>
            <person name="Martens C.A."/>
            <person name="Bruno D.P."/>
            <person name="Barbian K.D."/>
            <person name="Ricklefs S.M."/>
            <person name="Hernandez M.M."/>
            <person name="Narla N.P."/>
            <person name="Patel R.B."/>
            <person name="Porcella S.F."/>
            <person name="Nash T.E."/>
        </authorList>
    </citation>
    <scope>NUCLEOTIDE SEQUENCE [LARGE SCALE GENOMIC DNA]</scope>
    <source>
        <strain evidence="12 13">GS</strain>
    </source>
</reference>
<dbReference type="NCBIfam" id="TIGR00501">
    <property type="entry name" value="met_pdase_II"/>
    <property type="match status" value="1"/>
</dbReference>
<keyword evidence="4 8" id="KW-0031">Aminopeptidase</keyword>
<feature type="domain" description="Peptidase M24" evidence="11">
    <location>
        <begin position="113"/>
        <end position="326"/>
    </location>
</feature>
<dbReference type="SUPFAM" id="SSF55920">
    <property type="entry name" value="Creatinase/aminopeptidase"/>
    <property type="match status" value="1"/>
</dbReference>
<keyword evidence="10" id="KW-0472">Membrane</keyword>
<comment type="function">
    <text evidence="8 9">Cotranslationally removes the N-terminal methionine from nascent proteins. The N-terminal methionine is often cleaved when the second residue in the primary sequence is small and uncharged (Met-Ala-, Cys, Gly, Pro, Ser, Thr, or Val).</text>
</comment>
<dbReference type="VEuPathDB" id="GiardiaDB:QR46_0158"/>
<comment type="similarity">
    <text evidence="8">Belongs to the peptidase M24A family. Methionine aminopeptidase eukaryotic type 2 subfamily.</text>
</comment>
<evidence type="ECO:0000256" key="6">
    <source>
        <dbReference type="ARBA" id="ARBA00022723"/>
    </source>
</evidence>
<evidence type="ECO:0000256" key="7">
    <source>
        <dbReference type="ARBA" id="ARBA00022801"/>
    </source>
</evidence>
<protein>
    <recommendedName>
        <fullName evidence="8">Methionine aminopeptidase 2</fullName>
        <shortName evidence="8">MAP 2</shortName>
        <shortName evidence="8">MetAP 2</shortName>
        <ecNumber evidence="8">3.4.11.18</ecNumber>
    </recommendedName>
    <alternativeName>
        <fullName evidence="8">Peptidase M</fullName>
    </alternativeName>
</protein>
<evidence type="ECO:0000313" key="12">
    <source>
        <dbReference type="EMBL" id="ESU42645.1"/>
    </source>
</evidence>
<evidence type="ECO:0000256" key="2">
    <source>
        <dbReference type="ARBA" id="ARBA00001936"/>
    </source>
</evidence>
<evidence type="ECO:0000256" key="5">
    <source>
        <dbReference type="ARBA" id="ARBA00022670"/>
    </source>
</evidence>
<comment type="cofactor">
    <cofactor evidence="3">
        <name>Fe(2+)</name>
        <dbReference type="ChEBI" id="CHEBI:29033"/>
    </cofactor>
</comment>
<dbReference type="Pfam" id="PF00557">
    <property type="entry name" value="Peptidase_M24"/>
    <property type="match status" value="1"/>
</dbReference>
<dbReference type="GO" id="GO:0005737">
    <property type="term" value="C:cytoplasm"/>
    <property type="evidence" value="ECO:0007669"/>
    <property type="project" value="UniProtKB-SubCell"/>
</dbReference>
<dbReference type="GO" id="GO:0046872">
    <property type="term" value="F:metal ion binding"/>
    <property type="evidence" value="ECO:0007669"/>
    <property type="project" value="UniProtKB-UniRule"/>
</dbReference>
<dbReference type="Gene3D" id="1.10.10.10">
    <property type="entry name" value="Winged helix-like DNA-binding domain superfamily/Winged helix DNA-binding domain"/>
    <property type="match status" value="1"/>
</dbReference>
<dbReference type="OrthoDB" id="7848262at2759"/>
<dbReference type="VEuPathDB" id="GiardiaDB:GL50803_0086600"/>
<dbReference type="EC" id="3.4.11.18" evidence="8"/>
<dbReference type="Gene3D" id="3.90.230.10">
    <property type="entry name" value="Creatinase/methionine aminopeptidase superfamily"/>
    <property type="match status" value="1"/>
</dbReference>
<evidence type="ECO:0000256" key="3">
    <source>
        <dbReference type="ARBA" id="ARBA00001954"/>
    </source>
</evidence>
<dbReference type="InterPro" id="IPR050247">
    <property type="entry name" value="Met_Aminopeptidase_Type2"/>
</dbReference>
<keyword evidence="10" id="KW-0812">Transmembrane</keyword>
<dbReference type="GO" id="GO:0004239">
    <property type="term" value="F:initiator methionyl aminopeptidase activity"/>
    <property type="evidence" value="ECO:0007669"/>
    <property type="project" value="UniProtKB-UniRule"/>
</dbReference>
<dbReference type="Proteomes" id="UP000018040">
    <property type="component" value="Unassembled WGS sequence"/>
</dbReference>
<dbReference type="GO" id="GO:0006508">
    <property type="term" value="P:proteolysis"/>
    <property type="evidence" value="ECO:0007669"/>
    <property type="project" value="UniProtKB-KW"/>
</dbReference>
<dbReference type="InterPro" id="IPR002468">
    <property type="entry name" value="Pept_M24A_MAP2"/>
</dbReference>
<accession>V6U090</accession>
<feature type="binding site" evidence="8">
    <location>
        <position position="219"/>
    </location>
    <ligand>
        <name>a divalent metal cation</name>
        <dbReference type="ChEBI" id="CHEBI:60240"/>
        <label>2</label>
        <note>catalytic</note>
    </ligand>
</feature>
<gene>
    <name evidence="12" type="ORF">GSB_86600</name>
</gene>
<evidence type="ECO:0000256" key="9">
    <source>
        <dbReference type="RuleBase" id="RU003653"/>
    </source>
</evidence>
<keyword evidence="10" id="KW-1133">Transmembrane helix</keyword>
<feature type="binding site" evidence="8">
    <location>
        <position position="325"/>
    </location>
    <ligand>
        <name>a divalent metal cation</name>
        <dbReference type="ChEBI" id="CHEBI:60240"/>
        <label>2</label>
        <note>catalytic</note>
    </ligand>
</feature>
<keyword evidence="8" id="KW-0963">Cytoplasm</keyword>
<comment type="subcellular location">
    <subcellularLocation>
        <location evidence="8">Cytoplasm</location>
    </subcellularLocation>
</comment>
<dbReference type="VEuPathDB" id="GiardiaDB:GL50581_1564"/>
<dbReference type="VEuPathDB" id="GiardiaDB:DHA2_86600"/>
<comment type="caution">
    <text evidence="12">The sequence shown here is derived from an EMBL/GenBank/DDBJ whole genome shotgun (WGS) entry which is preliminary data.</text>
</comment>
<dbReference type="InterPro" id="IPR036005">
    <property type="entry name" value="Creatinase/aminopeptidase-like"/>
</dbReference>
<dbReference type="SUPFAM" id="SSF46785">
    <property type="entry name" value="Winged helix' DNA-binding domain"/>
    <property type="match status" value="1"/>
</dbReference>
<dbReference type="InterPro" id="IPR000994">
    <property type="entry name" value="Pept_M24"/>
</dbReference>
<feature type="binding site" evidence="8">
    <location>
        <position position="298"/>
    </location>
    <ligand>
        <name>substrate</name>
    </ligand>
</feature>
<name>V6U090_GIAIN</name>
<feature type="transmembrane region" description="Helical" evidence="10">
    <location>
        <begin position="31"/>
        <end position="50"/>
    </location>
</feature>
<evidence type="ECO:0000259" key="11">
    <source>
        <dbReference type="Pfam" id="PF00557"/>
    </source>
</evidence>
<feature type="binding site" evidence="8">
    <location>
        <position position="219"/>
    </location>
    <ligand>
        <name>a divalent metal cation</name>
        <dbReference type="ChEBI" id="CHEBI:60240"/>
        <label>1</label>
    </ligand>
</feature>
<dbReference type="CDD" id="cd01088">
    <property type="entry name" value="MetAP2"/>
    <property type="match status" value="1"/>
</dbReference>
<organism evidence="12 13">
    <name type="scientific">Giardia intestinalis</name>
    <name type="common">Giardia lamblia</name>
    <dbReference type="NCBI Taxonomy" id="5741"/>
    <lineage>
        <taxon>Eukaryota</taxon>
        <taxon>Metamonada</taxon>
        <taxon>Diplomonadida</taxon>
        <taxon>Hexamitidae</taxon>
        <taxon>Giardiinae</taxon>
        <taxon>Giardia</taxon>
    </lineage>
</organism>
<sequence>MATNEIDKDEIDKLHMLILQLTIIATYYSKIIYIALFLFLISSFTLWMAIVDPNPIPNITLESPLYTCGQTTPPTLPVHDFFGEKPYPVGRLLWSADPQSSDFVPTDNEHVRKCMRRAAEIHRQVRTYARSILKVGVSMYSAAEDIEARIRLLCGHSKDEFCTYKPDDNTWCAQAFPLGLSYNHCAAHYTPIKHDDHVIAEKDIIKVDFGVHCDGYIIDSAFTIHFDPTLDPLAQASLEATTEAIKLAGPDVLISELGNKIEEIICSYEVDYRNQNAPVKLQPVRNLSGHMVGKYKIHSGKSIPNCRGKGKEYGRMLEGETFACETFASTGRGMIADEYPVSHYMVSSKSMSLQPAFIKGPEMAKKLFTKLRTMFGTLAWSPRTLEVMGEKNFQLALDTLVKNGVVNAYPKLSDKSGCHTSQFEHTFMVGSWGTEVFSAGDDY</sequence>
<feature type="binding site" evidence="8">
    <location>
        <position position="188"/>
    </location>
    <ligand>
        <name>substrate</name>
    </ligand>
</feature>
<dbReference type="eggNOG" id="KOG2775">
    <property type="taxonomic scope" value="Eukaryota"/>
</dbReference>
<feature type="binding site" evidence="8">
    <location>
        <position position="208"/>
    </location>
    <ligand>
        <name>a divalent metal cation</name>
        <dbReference type="ChEBI" id="CHEBI:60240"/>
        <label>1</label>
    </ligand>
</feature>
<dbReference type="AlphaFoldDB" id="V6U090"/>
<comment type="catalytic activity">
    <reaction evidence="1 8 9">
        <text>Release of N-terminal amino acids, preferentially methionine, from peptides and arylamides.</text>
        <dbReference type="EC" id="3.4.11.18"/>
    </reaction>
</comment>
<dbReference type="InterPro" id="IPR036390">
    <property type="entry name" value="WH_DNA-bd_sf"/>
</dbReference>
<dbReference type="PANTHER" id="PTHR45777">
    <property type="entry name" value="METHIONINE AMINOPEPTIDASE 2"/>
    <property type="match status" value="1"/>
</dbReference>
<comment type="cofactor">
    <cofactor evidence="2">
        <name>Mn(2+)</name>
        <dbReference type="ChEBI" id="CHEBI:29035"/>
    </cofactor>
</comment>
<evidence type="ECO:0000256" key="4">
    <source>
        <dbReference type="ARBA" id="ARBA00022438"/>
    </source>
</evidence>
<dbReference type="EMBL" id="AHHH01000075">
    <property type="protein sequence ID" value="ESU42645.1"/>
    <property type="molecule type" value="Genomic_DNA"/>
</dbReference>
<keyword evidence="6 8" id="KW-0479">Metal-binding</keyword>
<evidence type="ECO:0000256" key="10">
    <source>
        <dbReference type="SAM" id="Phobius"/>
    </source>
</evidence>
<feature type="binding site" evidence="8">
    <location>
        <position position="424"/>
    </location>
    <ligand>
        <name>a divalent metal cation</name>
        <dbReference type="ChEBI" id="CHEBI:60240"/>
        <label>2</label>
        <note>catalytic</note>
    </ligand>
</feature>
<feature type="binding site" evidence="8">
    <location>
        <position position="290"/>
    </location>
    <ligand>
        <name>a divalent metal cation</name>
        <dbReference type="ChEBI" id="CHEBI:60240"/>
        <label>2</label>
        <note>catalytic</note>
    </ligand>
</feature>
<keyword evidence="5 8" id="KW-0645">Protease</keyword>
<comment type="cofactor">
    <cofactor evidence="8">
        <name>Co(2+)</name>
        <dbReference type="ChEBI" id="CHEBI:48828"/>
    </cofactor>
    <cofactor evidence="8">
        <name>Zn(2+)</name>
        <dbReference type="ChEBI" id="CHEBI:29105"/>
    </cofactor>
    <cofactor evidence="8">
        <name>Mn(2+)</name>
        <dbReference type="ChEBI" id="CHEBI:29035"/>
    </cofactor>
    <cofactor evidence="8">
        <name>Fe(2+)</name>
        <dbReference type="ChEBI" id="CHEBI:29033"/>
    </cofactor>
    <text evidence="8">Binds 2 divalent metal cations per subunit. Has a high-affinity and a low affinity metal-binding site. The true nature of the physiological cofactor is under debate. The enzyme is active with cobalt, zinc, manganese or divalent iron ions. Most likely, methionine aminopeptidases function as mononuclear Fe(2+)-metalloproteases under physiological conditions, and the catalytically relevant metal-binding site has been assigned to the histidine-containing high-affinity site.</text>
</comment>
<dbReference type="PANTHER" id="PTHR45777:SF2">
    <property type="entry name" value="METHIONINE AMINOPEPTIDASE 2"/>
    <property type="match status" value="1"/>
</dbReference>
<evidence type="ECO:0000256" key="8">
    <source>
        <dbReference type="HAMAP-Rule" id="MF_03175"/>
    </source>
</evidence>
<dbReference type="InterPro" id="IPR001714">
    <property type="entry name" value="Pept_M24_MAP"/>
</dbReference>
<proteinExistence type="inferred from homology"/>
<feature type="binding site" evidence="8">
    <location>
        <position position="424"/>
    </location>
    <ligand>
        <name>a divalent metal cation</name>
        <dbReference type="ChEBI" id="CHEBI:60240"/>
        <label>1</label>
    </ligand>
</feature>
<dbReference type="GO" id="GO:0070006">
    <property type="term" value="F:metalloaminopeptidase activity"/>
    <property type="evidence" value="ECO:0007669"/>
    <property type="project" value="UniProtKB-UniRule"/>
</dbReference>
<reference evidence="13" key="1">
    <citation type="submission" date="2012-02" db="EMBL/GenBank/DDBJ databases">
        <title>Genome sequencing of Giardia lamblia Genotypes A2 and B isolates (DH and GS) and comparative analysis with the genomes of Genotypes A1 and E (WB and Pig).</title>
        <authorList>
            <person name="Adam R."/>
            <person name="Dahlstrom E."/>
            <person name="Martens C."/>
            <person name="Bruno D."/>
            <person name="Barbian K."/>
            <person name="Porcella S.F."/>
            <person name="Nash T."/>
        </authorList>
    </citation>
    <scope>NUCLEOTIDE SEQUENCE</scope>
    <source>
        <strain evidence="13">GS</strain>
    </source>
</reference>
<dbReference type="InterPro" id="IPR036388">
    <property type="entry name" value="WH-like_DNA-bd_sf"/>
</dbReference>
<dbReference type="PRINTS" id="PR00599">
    <property type="entry name" value="MAPEPTIDASE"/>
</dbReference>
<evidence type="ECO:0000256" key="1">
    <source>
        <dbReference type="ARBA" id="ARBA00000294"/>
    </source>
</evidence>
<dbReference type="HAMAP" id="MF_03175">
    <property type="entry name" value="MetAP_2_euk"/>
    <property type="match status" value="1"/>
</dbReference>
<keyword evidence="7 8" id="KW-0378">Hydrolase</keyword>